<dbReference type="SUPFAM" id="SSF54593">
    <property type="entry name" value="Glyoxalase/Bleomycin resistance protein/Dihydroxybiphenyl dioxygenase"/>
    <property type="match status" value="1"/>
</dbReference>
<reference evidence="2 3" key="1">
    <citation type="submission" date="2020-05" db="EMBL/GenBank/DDBJ databases">
        <title>Aquincola sp. isolate from soil.</title>
        <authorList>
            <person name="Han J."/>
            <person name="Kim D.-U."/>
        </authorList>
    </citation>
    <scope>NUCLEOTIDE SEQUENCE [LARGE SCALE GENOMIC DNA]</scope>
    <source>
        <strain evidence="2 3">S2</strain>
    </source>
</reference>
<sequence length="125" mass="13769">MKLRTVLTFDGKAEQAMKFYISFLPNARMVGVERYGMNEGGKLGHVKRAAFEAADGVRVVCMDMPGLSFTPASSMMLLCDDKPQFELMLSKLKEGGATYVAPEATDGSFAWVQDKFGVSWQLMLA</sequence>
<proteinExistence type="predicted"/>
<dbReference type="EMBL" id="JABRWJ010000028">
    <property type="protein sequence ID" value="NRF72430.1"/>
    <property type="molecule type" value="Genomic_DNA"/>
</dbReference>
<dbReference type="PIRSF" id="PIRSF021700">
    <property type="entry name" value="3_dmu_93_MTrfase"/>
    <property type="match status" value="1"/>
</dbReference>
<protein>
    <submittedName>
        <fullName evidence="2">VOC family protein</fullName>
    </submittedName>
</protein>
<dbReference type="InterPro" id="IPR028973">
    <property type="entry name" value="PhnB-like"/>
</dbReference>
<name>A0ABX2EVB9_9BURK</name>
<organism evidence="2 3">
    <name type="scientific">Pseudaquabacterium terrae</name>
    <dbReference type="NCBI Taxonomy" id="2732868"/>
    <lineage>
        <taxon>Bacteria</taxon>
        <taxon>Pseudomonadati</taxon>
        <taxon>Pseudomonadota</taxon>
        <taxon>Betaproteobacteria</taxon>
        <taxon>Burkholderiales</taxon>
        <taxon>Sphaerotilaceae</taxon>
        <taxon>Pseudaquabacterium</taxon>
    </lineage>
</organism>
<evidence type="ECO:0000313" key="3">
    <source>
        <dbReference type="Proteomes" id="UP000737171"/>
    </source>
</evidence>
<evidence type="ECO:0000313" key="2">
    <source>
        <dbReference type="EMBL" id="NRF72430.1"/>
    </source>
</evidence>
<dbReference type="Proteomes" id="UP000737171">
    <property type="component" value="Unassembled WGS sequence"/>
</dbReference>
<dbReference type="InterPro" id="IPR009725">
    <property type="entry name" value="3_dmu_93_MTrfase"/>
</dbReference>
<dbReference type="Pfam" id="PF06983">
    <property type="entry name" value="3-dmu-9_3-mt"/>
    <property type="match status" value="1"/>
</dbReference>
<dbReference type="PANTHER" id="PTHR33990:SF4">
    <property type="entry name" value="PHNB-LIKE DOMAIN-CONTAINING PROTEIN"/>
    <property type="match status" value="1"/>
</dbReference>
<keyword evidence="3" id="KW-1185">Reference proteome</keyword>
<feature type="domain" description="PhnB-like" evidence="1">
    <location>
        <begin position="2"/>
        <end position="122"/>
    </location>
</feature>
<dbReference type="RefSeq" id="WP_173135647.1">
    <property type="nucleotide sequence ID" value="NZ_JABRWJ010000028.1"/>
</dbReference>
<comment type="caution">
    <text evidence="2">The sequence shown here is derived from an EMBL/GenBank/DDBJ whole genome shotgun (WGS) entry which is preliminary data.</text>
</comment>
<dbReference type="Gene3D" id="3.30.720.100">
    <property type="match status" value="1"/>
</dbReference>
<dbReference type="PANTHER" id="PTHR33990">
    <property type="entry name" value="PROTEIN YJDN-RELATED"/>
    <property type="match status" value="1"/>
</dbReference>
<gene>
    <name evidence="2" type="ORF">HLB44_36325</name>
</gene>
<evidence type="ECO:0000259" key="1">
    <source>
        <dbReference type="Pfam" id="PF06983"/>
    </source>
</evidence>
<dbReference type="Gene3D" id="3.30.720.110">
    <property type="match status" value="1"/>
</dbReference>
<dbReference type="InterPro" id="IPR029068">
    <property type="entry name" value="Glyas_Bleomycin-R_OHBP_Dase"/>
</dbReference>
<accession>A0ABX2EVB9</accession>